<dbReference type="PROSITE" id="PS50043">
    <property type="entry name" value="HTH_LUXR_2"/>
    <property type="match status" value="1"/>
</dbReference>
<dbReference type="PANTHER" id="PTHR43214">
    <property type="entry name" value="TWO-COMPONENT RESPONSE REGULATOR"/>
    <property type="match status" value="1"/>
</dbReference>
<dbReference type="InterPro" id="IPR039420">
    <property type="entry name" value="WalR-like"/>
</dbReference>
<dbReference type="Pfam" id="PF00196">
    <property type="entry name" value="GerE"/>
    <property type="match status" value="1"/>
</dbReference>
<dbReference type="SUPFAM" id="SSF46894">
    <property type="entry name" value="C-terminal effector domain of the bipartite response regulators"/>
    <property type="match status" value="1"/>
</dbReference>
<dbReference type="InterPro" id="IPR016032">
    <property type="entry name" value="Sig_transdc_resp-reg_C-effctor"/>
</dbReference>
<dbReference type="GO" id="GO:0003677">
    <property type="term" value="F:DNA binding"/>
    <property type="evidence" value="ECO:0007669"/>
    <property type="project" value="UniProtKB-KW"/>
</dbReference>
<dbReference type="GO" id="GO:0006355">
    <property type="term" value="P:regulation of DNA-templated transcription"/>
    <property type="evidence" value="ECO:0007669"/>
    <property type="project" value="InterPro"/>
</dbReference>
<evidence type="ECO:0000313" key="9">
    <source>
        <dbReference type="Proteomes" id="UP000541810"/>
    </source>
</evidence>
<keyword evidence="4" id="KW-0804">Transcription</keyword>
<gene>
    <name evidence="8" type="ORF">HNQ40_000808</name>
</gene>
<dbReference type="CDD" id="cd17535">
    <property type="entry name" value="REC_NarL-like"/>
    <property type="match status" value="1"/>
</dbReference>
<dbReference type="PRINTS" id="PR00038">
    <property type="entry name" value="HTHLUXR"/>
</dbReference>
<dbReference type="InterPro" id="IPR011006">
    <property type="entry name" value="CheY-like_superfamily"/>
</dbReference>
<proteinExistence type="predicted"/>
<evidence type="ECO:0000259" key="6">
    <source>
        <dbReference type="PROSITE" id="PS50043"/>
    </source>
</evidence>
<evidence type="ECO:0000256" key="1">
    <source>
        <dbReference type="ARBA" id="ARBA00022553"/>
    </source>
</evidence>
<feature type="domain" description="Response regulatory" evidence="7">
    <location>
        <begin position="13"/>
        <end position="129"/>
    </location>
</feature>
<dbReference type="InterPro" id="IPR001789">
    <property type="entry name" value="Sig_transdc_resp-reg_receiver"/>
</dbReference>
<evidence type="ECO:0000259" key="7">
    <source>
        <dbReference type="PROSITE" id="PS50110"/>
    </source>
</evidence>
<dbReference type="Gene3D" id="3.40.50.2300">
    <property type="match status" value="1"/>
</dbReference>
<name>A0A7X0LJM9_9BACT</name>
<keyword evidence="9" id="KW-1185">Reference proteome</keyword>
<keyword evidence="2" id="KW-0805">Transcription regulation</keyword>
<feature type="modified residue" description="4-aspartylphosphate" evidence="5">
    <location>
        <position position="64"/>
    </location>
</feature>
<evidence type="ECO:0000313" key="8">
    <source>
        <dbReference type="EMBL" id="MBB6429002.1"/>
    </source>
</evidence>
<keyword evidence="1 5" id="KW-0597">Phosphoprotein</keyword>
<dbReference type="AlphaFoldDB" id="A0A7X0LJM9"/>
<keyword evidence="3 8" id="KW-0238">DNA-binding</keyword>
<evidence type="ECO:0000256" key="2">
    <source>
        <dbReference type="ARBA" id="ARBA00023015"/>
    </source>
</evidence>
<feature type="domain" description="HTH luxR-type" evidence="6">
    <location>
        <begin position="154"/>
        <end position="219"/>
    </location>
</feature>
<reference evidence="8 9" key="1">
    <citation type="submission" date="2020-08" db="EMBL/GenBank/DDBJ databases">
        <title>Genomic Encyclopedia of Type Strains, Phase IV (KMG-IV): sequencing the most valuable type-strain genomes for metagenomic binning, comparative biology and taxonomic classification.</title>
        <authorList>
            <person name="Goeker M."/>
        </authorList>
    </citation>
    <scope>NUCLEOTIDE SEQUENCE [LARGE SCALE GENOMIC DNA]</scope>
    <source>
        <strain evidence="8 9">DSM 103725</strain>
    </source>
</reference>
<protein>
    <submittedName>
        <fullName evidence="8">DNA-binding NarL/FixJ family response regulator</fullName>
    </submittedName>
</protein>
<dbReference type="GO" id="GO:0000160">
    <property type="term" value="P:phosphorelay signal transduction system"/>
    <property type="evidence" value="ECO:0007669"/>
    <property type="project" value="InterPro"/>
</dbReference>
<accession>A0A7X0LJM9</accession>
<dbReference type="SMART" id="SM00448">
    <property type="entry name" value="REC"/>
    <property type="match status" value="1"/>
</dbReference>
<dbReference type="SMART" id="SM00421">
    <property type="entry name" value="HTH_LUXR"/>
    <property type="match status" value="1"/>
</dbReference>
<dbReference type="Pfam" id="PF00072">
    <property type="entry name" value="Response_reg"/>
    <property type="match status" value="1"/>
</dbReference>
<dbReference type="PANTHER" id="PTHR43214:SF41">
    <property type="entry name" value="NITRATE_NITRITE RESPONSE REGULATOR PROTEIN NARP"/>
    <property type="match status" value="1"/>
</dbReference>
<evidence type="ECO:0000256" key="3">
    <source>
        <dbReference type="ARBA" id="ARBA00023125"/>
    </source>
</evidence>
<evidence type="ECO:0000256" key="4">
    <source>
        <dbReference type="ARBA" id="ARBA00023163"/>
    </source>
</evidence>
<dbReference type="InterPro" id="IPR000792">
    <property type="entry name" value="Tscrpt_reg_LuxR_C"/>
</dbReference>
<dbReference type="CDD" id="cd06170">
    <property type="entry name" value="LuxR_C_like"/>
    <property type="match status" value="1"/>
</dbReference>
<dbReference type="EMBL" id="JACHGY010000001">
    <property type="protein sequence ID" value="MBB6429002.1"/>
    <property type="molecule type" value="Genomic_DNA"/>
</dbReference>
<evidence type="ECO:0000256" key="5">
    <source>
        <dbReference type="PROSITE-ProRule" id="PRU00169"/>
    </source>
</evidence>
<comment type="caution">
    <text evidence="8">The sequence shown here is derived from an EMBL/GenBank/DDBJ whole genome shotgun (WGS) entry which is preliminary data.</text>
</comment>
<dbReference type="PROSITE" id="PS50110">
    <property type="entry name" value="RESPONSE_REGULATORY"/>
    <property type="match status" value="1"/>
</dbReference>
<dbReference type="InterPro" id="IPR058245">
    <property type="entry name" value="NreC/VraR/RcsB-like_REC"/>
</dbReference>
<dbReference type="SUPFAM" id="SSF52172">
    <property type="entry name" value="CheY-like"/>
    <property type="match status" value="1"/>
</dbReference>
<dbReference type="Proteomes" id="UP000541810">
    <property type="component" value="Unassembled WGS sequence"/>
</dbReference>
<organism evidence="8 9">
    <name type="scientific">Algisphaera agarilytica</name>
    <dbReference type="NCBI Taxonomy" id="1385975"/>
    <lineage>
        <taxon>Bacteria</taxon>
        <taxon>Pseudomonadati</taxon>
        <taxon>Planctomycetota</taxon>
        <taxon>Phycisphaerae</taxon>
        <taxon>Phycisphaerales</taxon>
        <taxon>Phycisphaeraceae</taxon>
        <taxon>Algisphaera</taxon>
    </lineage>
</organism>
<dbReference type="RefSeq" id="WP_184676604.1">
    <property type="nucleotide sequence ID" value="NZ_JACHGY010000001.1"/>
</dbReference>
<sequence length="224" mass="24620">MLSDASTTQATARIVVVDDHPIVRRGLIELINDVPEFDVVGEAPDVSTALDVLSEVRPDLALIDLSLGDGHGLELIKQIRAAELNIKMLVVSMMDEALYADRVLRAGASGYLRKEQATENIITAIRQVLDNKIYLSPSATARVLNRVATNESPAQSPVSTLSDRELEVFELLGDGLSSRDIAARLHLSVKTVETYREKIKTKLSLKNGSELTRHAIHWAMRKGE</sequence>